<comment type="caution">
    <text evidence="2">The sequence shown here is derived from an EMBL/GenBank/DDBJ whole genome shotgun (WGS) entry which is preliminary data.</text>
</comment>
<sequence>MRNRSPKGWRRLKNQALLLELDYRTLVGVRLRFWLMVSRSRIFRAFSQIYEKVPSGMFLVSLFSICWLLASFS</sequence>
<evidence type="ECO:0000313" key="3">
    <source>
        <dbReference type="Proteomes" id="UP000593577"/>
    </source>
</evidence>
<name>A0A7J8XHR7_GOSAI</name>
<dbReference type="EMBL" id="JABFAA010000007">
    <property type="protein sequence ID" value="MBA0686851.1"/>
    <property type="molecule type" value="Genomic_DNA"/>
</dbReference>
<protein>
    <submittedName>
        <fullName evidence="2">Uncharacterized protein</fullName>
    </submittedName>
</protein>
<keyword evidence="1" id="KW-1133">Transmembrane helix</keyword>
<evidence type="ECO:0000313" key="2">
    <source>
        <dbReference type="EMBL" id="MBA0686851.1"/>
    </source>
</evidence>
<dbReference type="Proteomes" id="UP000593577">
    <property type="component" value="Unassembled WGS sequence"/>
</dbReference>
<feature type="non-terminal residue" evidence="2">
    <location>
        <position position="73"/>
    </location>
</feature>
<feature type="transmembrane region" description="Helical" evidence="1">
    <location>
        <begin position="49"/>
        <end position="70"/>
    </location>
</feature>
<keyword evidence="3" id="KW-1185">Reference proteome</keyword>
<gene>
    <name evidence="2" type="ORF">Goari_014427</name>
</gene>
<proteinExistence type="predicted"/>
<dbReference type="AlphaFoldDB" id="A0A7J8XHR7"/>
<keyword evidence="1" id="KW-0812">Transmembrane</keyword>
<reference evidence="2 3" key="1">
    <citation type="journal article" date="2019" name="Genome Biol. Evol.">
        <title>Insights into the evolution of the New World diploid cottons (Gossypium, subgenus Houzingenia) based on genome sequencing.</title>
        <authorList>
            <person name="Grover C.E."/>
            <person name="Arick M.A. 2nd"/>
            <person name="Thrash A."/>
            <person name="Conover J.L."/>
            <person name="Sanders W.S."/>
            <person name="Peterson D.G."/>
            <person name="Frelichowski J.E."/>
            <person name="Scheffler J.A."/>
            <person name="Scheffler B.E."/>
            <person name="Wendel J.F."/>
        </authorList>
    </citation>
    <scope>NUCLEOTIDE SEQUENCE [LARGE SCALE GENOMIC DNA]</scope>
    <source>
        <strain evidence="2">185</strain>
        <tissue evidence="2">Leaf</tissue>
    </source>
</reference>
<accession>A0A7J8XHR7</accession>
<evidence type="ECO:0000256" key="1">
    <source>
        <dbReference type="SAM" id="Phobius"/>
    </source>
</evidence>
<organism evidence="2 3">
    <name type="scientific">Gossypium aridum</name>
    <name type="common">American cotton</name>
    <name type="synonym">Erioxylum aridum</name>
    <dbReference type="NCBI Taxonomy" id="34290"/>
    <lineage>
        <taxon>Eukaryota</taxon>
        <taxon>Viridiplantae</taxon>
        <taxon>Streptophyta</taxon>
        <taxon>Embryophyta</taxon>
        <taxon>Tracheophyta</taxon>
        <taxon>Spermatophyta</taxon>
        <taxon>Magnoliopsida</taxon>
        <taxon>eudicotyledons</taxon>
        <taxon>Gunneridae</taxon>
        <taxon>Pentapetalae</taxon>
        <taxon>rosids</taxon>
        <taxon>malvids</taxon>
        <taxon>Malvales</taxon>
        <taxon>Malvaceae</taxon>
        <taxon>Malvoideae</taxon>
        <taxon>Gossypium</taxon>
    </lineage>
</organism>
<keyword evidence="1" id="KW-0472">Membrane</keyword>